<dbReference type="Gene3D" id="1.10.10.10">
    <property type="entry name" value="Winged helix-like DNA-binding domain superfamily/Winged helix DNA-binding domain"/>
    <property type="match status" value="1"/>
</dbReference>
<dbReference type="OrthoDB" id="3177763at2"/>
<dbReference type="InterPro" id="IPR039422">
    <property type="entry name" value="MarR/SlyA-like"/>
</dbReference>
<dbReference type="PANTHER" id="PTHR33164:SF43">
    <property type="entry name" value="HTH-TYPE TRANSCRIPTIONAL REPRESSOR YETL"/>
    <property type="match status" value="1"/>
</dbReference>
<accession>A0A2G8BEX3</accession>
<dbReference type="Pfam" id="PF12802">
    <property type="entry name" value="MarR_2"/>
    <property type="match status" value="1"/>
</dbReference>
<dbReference type="AlphaFoldDB" id="A0A2G8BEX3"/>
<dbReference type="RefSeq" id="WP_048891164.1">
    <property type="nucleotide sequence ID" value="NZ_AP024237.1"/>
</dbReference>
<dbReference type="PANTHER" id="PTHR33164">
    <property type="entry name" value="TRANSCRIPTIONAL REGULATOR, MARR FAMILY"/>
    <property type="match status" value="1"/>
</dbReference>
<dbReference type="EMBL" id="AP024237">
    <property type="protein sequence ID" value="BCO34070.1"/>
    <property type="molecule type" value="Genomic_DNA"/>
</dbReference>
<dbReference type="InterPro" id="IPR000835">
    <property type="entry name" value="HTH_MarR-typ"/>
</dbReference>
<dbReference type="STRING" id="110505.ACT16_09225"/>
<dbReference type="Proteomes" id="UP000595446">
    <property type="component" value="Chromosome"/>
</dbReference>
<dbReference type="GO" id="GO:0003700">
    <property type="term" value="F:DNA-binding transcription factor activity"/>
    <property type="evidence" value="ECO:0007669"/>
    <property type="project" value="InterPro"/>
</dbReference>
<dbReference type="SUPFAM" id="SSF46785">
    <property type="entry name" value="Winged helix' DNA-binding domain"/>
    <property type="match status" value="1"/>
</dbReference>
<keyword evidence="2" id="KW-1185">Reference proteome</keyword>
<name>A0A2G8BEX3_9MYCO</name>
<dbReference type="PRINTS" id="PR00598">
    <property type="entry name" value="HTHMARR"/>
</dbReference>
<proteinExistence type="predicted"/>
<gene>
    <name evidence="1" type="ORF">MHEC_05030</name>
</gene>
<dbReference type="PROSITE" id="PS50995">
    <property type="entry name" value="HTH_MARR_2"/>
    <property type="match status" value="1"/>
</dbReference>
<protein>
    <submittedName>
        <fullName evidence="1">MarR family transcriptional regulator</fullName>
    </submittedName>
</protein>
<sequence>MELTDNILWLLKQAFHFSLKTVNDAISSHGVTTAQIGLMRQLANEPGLSGAELARRLMISPQGVQLAITALERRGLVERKQDPQHGRILQAYLTDQGRAVVSAVLADALAAHERVFGVLDADERQLLHDLLARVVEEGTGNPLFREQGDDESST</sequence>
<dbReference type="GO" id="GO:0006950">
    <property type="term" value="P:response to stress"/>
    <property type="evidence" value="ECO:0007669"/>
    <property type="project" value="TreeGrafter"/>
</dbReference>
<reference evidence="1 2" key="1">
    <citation type="submission" date="2020-12" db="EMBL/GenBank/DDBJ databases">
        <title>Complete genome sequence of Mycobacterium heckeshornense JCM 15655T, closely related to a pathogenic non-tuberculous mycobacterial species Mycobacterium xenopi.</title>
        <authorList>
            <person name="Yoshida M."/>
            <person name="Fukano H."/>
            <person name="Asakura T."/>
            <person name="Suzuki M."/>
            <person name="Hoshino Y."/>
        </authorList>
    </citation>
    <scope>NUCLEOTIDE SEQUENCE [LARGE SCALE GENOMIC DNA]</scope>
    <source>
        <strain evidence="1 2">JCM 15655</strain>
    </source>
</reference>
<evidence type="ECO:0000313" key="1">
    <source>
        <dbReference type="EMBL" id="BCO34070.1"/>
    </source>
</evidence>
<dbReference type="InterPro" id="IPR036390">
    <property type="entry name" value="WH_DNA-bd_sf"/>
</dbReference>
<dbReference type="SMART" id="SM00347">
    <property type="entry name" value="HTH_MARR"/>
    <property type="match status" value="1"/>
</dbReference>
<dbReference type="InterPro" id="IPR036388">
    <property type="entry name" value="WH-like_DNA-bd_sf"/>
</dbReference>
<organism evidence="1 2">
    <name type="scientific">Mycobacterium heckeshornense</name>
    <dbReference type="NCBI Taxonomy" id="110505"/>
    <lineage>
        <taxon>Bacteria</taxon>
        <taxon>Bacillati</taxon>
        <taxon>Actinomycetota</taxon>
        <taxon>Actinomycetes</taxon>
        <taxon>Mycobacteriales</taxon>
        <taxon>Mycobacteriaceae</taxon>
        <taxon>Mycobacterium</taxon>
    </lineage>
</organism>
<evidence type="ECO:0000313" key="2">
    <source>
        <dbReference type="Proteomes" id="UP000595446"/>
    </source>
</evidence>